<keyword evidence="6 7" id="KW-0051">Antiviral defense</keyword>
<comment type="similarity">
    <text evidence="7">Belongs to the CRISPR-associated endoribonuclease Cas2 protein family.</text>
</comment>
<keyword evidence="2 7" id="KW-0479">Metal-binding</keyword>
<dbReference type="InterPro" id="IPR036390">
    <property type="entry name" value="WH_DNA-bd_sf"/>
</dbReference>
<sequence length="236" mass="27752">MALSTMQEILILLEDEKEVPLFRLNRWGKATRGVLAKLKNLGWAERVKKADDLYYRITEKGEDYFDETLSVLRETDKWDQKWRLVMFDIPETQRAIRDKLRRALSNLGLGILQASVWISARNIKDKIDKISQRLKLEGKIRYFEVTANTSLNHQIIEKAWNLPEVNLDLERFIKNANHALKNMGKGNGDRCNAKKLIFEYALILKKDPKLPLEFTEQNDIRRLARAIYLKLRHYAI</sequence>
<dbReference type="PANTHER" id="PTHR30319:SF1">
    <property type="entry name" value="TRANSCRIPTIONAL REPRESSOR PAAX"/>
    <property type="match status" value="1"/>
</dbReference>
<dbReference type="GO" id="GO:0006351">
    <property type="term" value="P:DNA-templated transcription"/>
    <property type="evidence" value="ECO:0007669"/>
    <property type="project" value="InterPro"/>
</dbReference>
<evidence type="ECO:0000259" key="8">
    <source>
        <dbReference type="Pfam" id="PF20803"/>
    </source>
</evidence>
<name>A0A1F5DQF1_9BACT</name>
<dbReference type="SUPFAM" id="SSF143430">
    <property type="entry name" value="TTP0101/SSO1404-like"/>
    <property type="match status" value="1"/>
</dbReference>
<dbReference type="Proteomes" id="UP000178764">
    <property type="component" value="Unassembled WGS sequence"/>
</dbReference>
<dbReference type="Pfam" id="PF20803">
    <property type="entry name" value="PaaX_M"/>
    <property type="match status" value="1"/>
</dbReference>
<keyword evidence="3 7" id="KW-0255">Endonuclease</keyword>
<dbReference type="InterPro" id="IPR011965">
    <property type="entry name" value="PaaX_trns_reg"/>
</dbReference>
<evidence type="ECO:0000256" key="2">
    <source>
        <dbReference type="ARBA" id="ARBA00022723"/>
    </source>
</evidence>
<dbReference type="GO" id="GO:0051607">
    <property type="term" value="P:defense response to virus"/>
    <property type="evidence" value="ECO:0007669"/>
    <property type="project" value="UniProtKB-UniRule"/>
</dbReference>
<evidence type="ECO:0000256" key="3">
    <source>
        <dbReference type="ARBA" id="ARBA00022759"/>
    </source>
</evidence>
<evidence type="ECO:0000313" key="10">
    <source>
        <dbReference type="Proteomes" id="UP000178764"/>
    </source>
</evidence>
<dbReference type="InterPro" id="IPR021127">
    <property type="entry name" value="CRISPR_associated_Cas2"/>
</dbReference>
<dbReference type="NCBIfam" id="TIGR01573">
    <property type="entry name" value="cas2"/>
    <property type="match status" value="1"/>
</dbReference>
<evidence type="ECO:0000256" key="1">
    <source>
        <dbReference type="ARBA" id="ARBA00022722"/>
    </source>
</evidence>
<evidence type="ECO:0000256" key="6">
    <source>
        <dbReference type="ARBA" id="ARBA00023118"/>
    </source>
</evidence>
<evidence type="ECO:0000256" key="4">
    <source>
        <dbReference type="ARBA" id="ARBA00022801"/>
    </source>
</evidence>
<feature type="domain" description="Transcriptional repressor PaaX-like central Cas2-like" evidence="8">
    <location>
        <begin position="76"/>
        <end position="149"/>
    </location>
</feature>
<dbReference type="GO" id="GO:0004521">
    <property type="term" value="F:RNA endonuclease activity"/>
    <property type="evidence" value="ECO:0007669"/>
    <property type="project" value="InterPro"/>
</dbReference>
<evidence type="ECO:0000313" key="9">
    <source>
        <dbReference type="EMBL" id="OGD57315.1"/>
    </source>
</evidence>
<dbReference type="HAMAP" id="MF_01471">
    <property type="entry name" value="Cas2"/>
    <property type="match status" value="1"/>
</dbReference>
<comment type="caution">
    <text evidence="9">The sequence shown here is derived from an EMBL/GenBank/DDBJ whole genome shotgun (WGS) entry which is preliminary data.</text>
</comment>
<dbReference type="PANTHER" id="PTHR30319">
    <property type="entry name" value="PHENYLACETIC ACID REGULATOR-RELATED TRANSCRIPTIONAL REPRESSOR"/>
    <property type="match status" value="1"/>
</dbReference>
<comment type="cofactor">
    <cofactor evidence="7">
        <name>Mg(2+)</name>
        <dbReference type="ChEBI" id="CHEBI:18420"/>
    </cofactor>
</comment>
<dbReference type="GO" id="GO:0046872">
    <property type="term" value="F:metal ion binding"/>
    <property type="evidence" value="ECO:0007669"/>
    <property type="project" value="UniProtKB-UniRule"/>
</dbReference>
<proteinExistence type="inferred from homology"/>
<keyword evidence="4 7" id="KW-0378">Hydrolase</keyword>
<dbReference type="EMBL" id="MEZT01000003">
    <property type="protein sequence ID" value="OGD57315.1"/>
    <property type="molecule type" value="Genomic_DNA"/>
</dbReference>
<protein>
    <recommendedName>
        <fullName evidence="7">CRISPR-associated endoribonuclease Cas2</fullName>
        <ecNumber evidence="7">3.1.-.-</ecNumber>
    </recommendedName>
</protein>
<dbReference type="AlphaFoldDB" id="A0A1F5DQF1"/>
<dbReference type="GO" id="GO:0043571">
    <property type="term" value="P:maintenance of CRISPR repeat elements"/>
    <property type="evidence" value="ECO:0007669"/>
    <property type="project" value="UniProtKB-UniRule"/>
</dbReference>
<dbReference type="GO" id="GO:0016787">
    <property type="term" value="F:hydrolase activity"/>
    <property type="evidence" value="ECO:0007669"/>
    <property type="project" value="UniProtKB-KW"/>
</dbReference>
<organism evidence="9 10">
    <name type="scientific">Candidatus Berkelbacteria bacterium RBG_13_40_8</name>
    <dbReference type="NCBI Taxonomy" id="1797467"/>
    <lineage>
        <taxon>Bacteria</taxon>
        <taxon>Candidatus Berkelbacteria</taxon>
    </lineage>
</organism>
<evidence type="ECO:0000256" key="7">
    <source>
        <dbReference type="HAMAP-Rule" id="MF_01471"/>
    </source>
</evidence>
<evidence type="ECO:0000256" key="5">
    <source>
        <dbReference type="ARBA" id="ARBA00022842"/>
    </source>
</evidence>
<keyword evidence="5 7" id="KW-0460">Magnesium</keyword>
<dbReference type="SUPFAM" id="SSF46785">
    <property type="entry name" value="Winged helix' DNA-binding domain"/>
    <property type="match status" value="1"/>
</dbReference>
<comment type="function">
    <text evidence="7">CRISPR (clustered regularly interspaced short palindromic repeat), is an adaptive immune system that provides protection against mobile genetic elements (viruses, transposable elements and conjugative plasmids). CRISPR clusters contain sequences complementary to antecedent mobile elements and target invading nucleic acids. CRISPR clusters are transcribed and processed into CRISPR RNA (crRNA). Functions as a ssRNA-specific endoribonuclease. Involved in the integration of spacer DNA into the CRISPR cassette.</text>
</comment>
<keyword evidence="1 7" id="KW-0540">Nuclease</keyword>
<reference evidence="9 10" key="1">
    <citation type="journal article" date="2016" name="Nat. Commun.">
        <title>Thousands of microbial genomes shed light on interconnected biogeochemical processes in an aquifer system.</title>
        <authorList>
            <person name="Anantharaman K."/>
            <person name="Brown C.T."/>
            <person name="Hug L.A."/>
            <person name="Sharon I."/>
            <person name="Castelle C.J."/>
            <person name="Probst A.J."/>
            <person name="Thomas B.C."/>
            <person name="Singh A."/>
            <person name="Wilkins M.J."/>
            <person name="Karaoz U."/>
            <person name="Brodie E.L."/>
            <person name="Williams K.H."/>
            <person name="Hubbard S.S."/>
            <person name="Banfield J.F."/>
        </authorList>
    </citation>
    <scope>NUCLEOTIDE SEQUENCE [LARGE SCALE GENOMIC DNA]</scope>
</reference>
<dbReference type="Gene3D" id="3.30.70.2650">
    <property type="match status" value="1"/>
</dbReference>
<comment type="subunit">
    <text evidence="7">Homodimer, forms a heterotetramer with a Cas1 homodimer.</text>
</comment>
<feature type="binding site" evidence="7">
    <location>
        <position position="88"/>
    </location>
    <ligand>
        <name>Mg(2+)</name>
        <dbReference type="ChEBI" id="CHEBI:18420"/>
        <note>catalytic</note>
    </ligand>
</feature>
<dbReference type="EC" id="3.1.-.-" evidence="7"/>
<dbReference type="PIRSF" id="PIRSF020623">
    <property type="entry name" value="PaaX"/>
    <property type="match status" value="1"/>
</dbReference>
<accession>A0A1F5DQF1</accession>
<gene>
    <name evidence="7" type="primary">cas2</name>
    <name evidence="9" type="ORF">A2V71_00620</name>
</gene>
<dbReference type="InterPro" id="IPR048846">
    <property type="entry name" value="PaaX-like_central"/>
</dbReference>